<organism evidence="1">
    <name type="scientific">Escherichia coli</name>
    <dbReference type="NCBI Taxonomy" id="562"/>
    <lineage>
        <taxon>Bacteria</taxon>
        <taxon>Pseudomonadati</taxon>
        <taxon>Pseudomonadota</taxon>
        <taxon>Gammaproteobacteria</taxon>
        <taxon>Enterobacterales</taxon>
        <taxon>Enterobacteriaceae</taxon>
        <taxon>Escherichia</taxon>
    </lineage>
</organism>
<reference evidence="1" key="1">
    <citation type="submission" date="2019-08" db="EMBL/GenBank/DDBJ databases">
        <authorList>
            <person name="Yao H."/>
        </authorList>
    </citation>
    <scope>NUCLEOTIDE SEQUENCE</scope>
    <source>
        <strain evidence="1">4M8F</strain>
        <plasmid evidence="1">p4M8F</plasmid>
    </source>
</reference>
<keyword evidence="1" id="KW-0614">Plasmid</keyword>
<sequence>MIKLVNSIDKIGFIQTSAVNDLNEPRTLNIFIVDENNQVVSGTETVCFDSDNEDMGKRTRDVTMKLMGTAFNRKNKYVLILENADSATEYGRYPITIDLAFQDDFF</sequence>
<name>A0A6G6ALP7_ECOLX</name>
<dbReference type="AlphaFoldDB" id="A0A6G6ALP7"/>
<dbReference type="EMBL" id="MN256758">
    <property type="protein sequence ID" value="QID23070.1"/>
    <property type="molecule type" value="Genomic_DNA"/>
</dbReference>
<proteinExistence type="predicted"/>
<geneLocation type="plasmid" evidence="1">
    <name>p4M8F</name>
</geneLocation>
<evidence type="ECO:0000313" key="1">
    <source>
        <dbReference type="EMBL" id="QID23070.1"/>
    </source>
</evidence>
<protein>
    <submittedName>
        <fullName evidence="1">Putative cytoplasmic protein</fullName>
    </submittedName>
</protein>
<accession>A0A6G6ALP7</accession>